<keyword evidence="3" id="KW-0813">Transport</keyword>
<feature type="transmembrane region" description="Helical" evidence="12">
    <location>
        <begin position="131"/>
        <end position="150"/>
    </location>
</feature>
<evidence type="ECO:0000313" key="14">
    <source>
        <dbReference type="Proteomes" id="UP000324629"/>
    </source>
</evidence>
<evidence type="ECO:0000256" key="4">
    <source>
        <dbReference type="ARBA" id="ARBA00022475"/>
    </source>
</evidence>
<dbReference type="EMBL" id="QNGE01000485">
    <property type="protein sequence ID" value="KAA3680272.1"/>
    <property type="molecule type" value="Genomic_DNA"/>
</dbReference>
<evidence type="ECO:0000256" key="2">
    <source>
        <dbReference type="ARBA" id="ARBA00006513"/>
    </source>
</evidence>
<proteinExistence type="inferred from homology"/>
<keyword evidence="6" id="KW-0375">Hydrogen ion transport</keyword>
<dbReference type="AlphaFoldDB" id="A0A5J4NY81"/>
<feature type="region of interest" description="Disordered" evidence="11">
    <location>
        <begin position="701"/>
        <end position="725"/>
    </location>
</feature>
<keyword evidence="4" id="KW-1003">Cell membrane</keyword>
<reference evidence="13 14" key="1">
    <citation type="journal article" date="2019" name="Gigascience">
        <title>Whole-genome sequence of the oriental lung fluke Paragonimus westermani.</title>
        <authorList>
            <person name="Oey H."/>
            <person name="Zakrzewski M."/>
            <person name="Narain K."/>
            <person name="Devi K.R."/>
            <person name="Agatsuma T."/>
            <person name="Nawaratna S."/>
            <person name="Gobert G.N."/>
            <person name="Jones M.K."/>
            <person name="Ragan M.A."/>
            <person name="McManus D.P."/>
            <person name="Krause L."/>
        </authorList>
    </citation>
    <scope>NUCLEOTIDE SEQUENCE [LARGE SCALE GENOMIC DNA]</scope>
    <source>
        <strain evidence="13 14">IND2009</strain>
    </source>
</reference>
<evidence type="ECO:0000256" key="10">
    <source>
        <dbReference type="ARBA" id="ARBA00023303"/>
    </source>
</evidence>
<accession>A0A5J4NY81</accession>
<evidence type="ECO:0008006" key="15">
    <source>
        <dbReference type="Google" id="ProtNLM"/>
    </source>
</evidence>
<feature type="transmembrane region" description="Helical" evidence="12">
    <location>
        <begin position="57"/>
        <end position="77"/>
    </location>
</feature>
<evidence type="ECO:0000256" key="1">
    <source>
        <dbReference type="ARBA" id="ARBA00004651"/>
    </source>
</evidence>
<gene>
    <name evidence="13" type="ORF">DEA37_0005698</name>
</gene>
<evidence type="ECO:0000256" key="6">
    <source>
        <dbReference type="ARBA" id="ARBA00022781"/>
    </source>
</evidence>
<comment type="similarity">
    <text evidence="2">Belongs to the otopetrin family.</text>
</comment>
<keyword evidence="9 12" id="KW-0472">Membrane</keyword>
<dbReference type="InterPro" id="IPR004878">
    <property type="entry name" value="Otopetrin"/>
</dbReference>
<keyword evidence="8" id="KW-0406">Ion transport</keyword>
<dbReference type="PANTHER" id="PTHR21522:SF58">
    <property type="entry name" value="AGAP000074-PA"/>
    <property type="match status" value="1"/>
</dbReference>
<dbReference type="GO" id="GO:0005886">
    <property type="term" value="C:plasma membrane"/>
    <property type="evidence" value="ECO:0007669"/>
    <property type="project" value="UniProtKB-SubCell"/>
</dbReference>
<name>A0A5J4NY81_9TREM</name>
<protein>
    <recommendedName>
        <fullName evidence="15">Otopetrin</fullName>
    </recommendedName>
</protein>
<feature type="transmembrane region" description="Helical" evidence="12">
    <location>
        <begin position="89"/>
        <end position="111"/>
    </location>
</feature>
<dbReference type="GO" id="GO:0015252">
    <property type="term" value="F:proton channel activity"/>
    <property type="evidence" value="ECO:0007669"/>
    <property type="project" value="InterPro"/>
</dbReference>
<evidence type="ECO:0000256" key="3">
    <source>
        <dbReference type="ARBA" id="ARBA00022448"/>
    </source>
</evidence>
<organism evidence="13 14">
    <name type="scientific">Paragonimus westermani</name>
    <dbReference type="NCBI Taxonomy" id="34504"/>
    <lineage>
        <taxon>Eukaryota</taxon>
        <taxon>Metazoa</taxon>
        <taxon>Spiralia</taxon>
        <taxon>Lophotrochozoa</taxon>
        <taxon>Platyhelminthes</taxon>
        <taxon>Trematoda</taxon>
        <taxon>Digenea</taxon>
        <taxon>Plagiorchiida</taxon>
        <taxon>Troglotremata</taxon>
        <taxon>Troglotrematidae</taxon>
        <taxon>Paragonimus</taxon>
    </lineage>
</organism>
<keyword evidence="10" id="KW-0407">Ion channel</keyword>
<sequence>MFCLQHSIIRVVLGYLSSPRLNSYCSQYEDKCLDSEEQITEKCFHSFRGCSKSAGSWFGISTVLIVIALTILTTATAKCKERQTNYWKSVTILAEEAILCLFGIGFVVSAFFQIRKLKFSIATRQSRVEEFLLYTAFFFSSNYTISNIILAADFEEEDRNAKSLLHTERYLLICRCVLNALELIQILIQTHMIQDSFHRCSDKVKHQITKPGRQSIVALLGINLAFWIQQSFQLKNADILFLMENDKGTYGWILFVVTMPISLFYRYHCTVCLSQCFNKLYEDETQRFEEMWRYRVDPLTDMIIPAMGSICIYNQSETSGTGSVVPKVTETSTVESSRPRMATMAKMKPWKTVDLADDLNSAFFNKESPSIYHSHATRDSPVRSCSTEDAVVVVNYEPNTDHGILQPPSSLHLPIVTVNEPLLNQTEEQLIDIHTGCKNASNLENGKMIKNRNAENEQLSKFELLCQSVRSAENAADTTRAHIDTTWKSPMLQYRRNTVSTVTSPTYLNELDNATDTAKTQNVKTTALSKSPRPSFNKHLPGGQPIRRRRTLRNMETAKYRVLAAELAHRMVIERGGNVISPDPLAQEIPGDLSTEGLLHILSSATTSSTTTVLSVTQSHGKSAVRARLNSSHYVNPEFRLAEAMSETAAVTIAPVESRLLSNLSSTSLLKPQSPCLRRSSYKQRIRQSLFPSLMHSNYLSRSNTKLTKEQTPSPEPTESDNKCKSGTWSFSKAKCTPSIKDLADLDEKRDHDLTGEQVCMVTPFENKTETSSD</sequence>
<keyword evidence="14" id="KW-1185">Reference proteome</keyword>
<evidence type="ECO:0000256" key="9">
    <source>
        <dbReference type="ARBA" id="ARBA00023136"/>
    </source>
</evidence>
<evidence type="ECO:0000256" key="5">
    <source>
        <dbReference type="ARBA" id="ARBA00022692"/>
    </source>
</evidence>
<dbReference type="Pfam" id="PF03189">
    <property type="entry name" value="Otopetrin"/>
    <property type="match status" value="1"/>
</dbReference>
<feature type="compositionally biased region" description="Polar residues" evidence="11">
    <location>
        <begin position="518"/>
        <end position="534"/>
    </location>
</feature>
<comment type="subcellular location">
    <subcellularLocation>
        <location evidence="1">Cell membrane</location>
        <topology evidence="1">Multi-pass membrane protein</topology>
    </subcellularLocation>
</comment>
<evidence type="ECO:0000256" key="11">
    <source>
        <dbReference type="SAM" id="MobiDB-lite"/>
    </source>
</evidence>
<evidence type="ECO:0000256" key="12">
    <source>
        <dbReference type="SAM" id="Phobius"/>
    </source>
</evidence>
<keyword evidence="5 12" id="KW-0812">Transmembrane</keyword>
<evidence type="ECO:0000256" key="8">
    <source>
        <dbReference type="ARBA" id="ARBA00023065"/>
    </source>
</evidence>
<feature type="region of interest" description="Disordered" evidence="11">
    <location>
        <begin position="518"/>
        <end position="545"/>
    </location>
</feature>
<keyword evidence="7 12" id="KW-1133">Transmembrane helix</keyword>
<comment type="caution">
    <text evidence="13">The sequence shown here is derived from an EMBL/GenBank/DDBJ whole genome shotgun (WGS) entry which is preliminary data.</text>
</comment>
<evidence type="ECO:0000256" key="7">
    <source>
        <dbReference type="ARBA" id="ARBA00022989"/>
    </source>
</evidence>
<dbReference type="PANTHER" id="PTHR21522">
    <property type="entry name" value="PROTON CHANNEL OTOP"/>
    <property type="match status" value="1"/>
</dbReference>
<feature type="compositionally biased region" description="Polar residues" evidence="11">
    <location>
        <begin position="701"/>
        <end position="713"/>
    </location>
</feature>
<evidence type="ECO:0000313" key="13">
    <source>
        <dbReference type="EMBL" id="KAA3680272.1"/>
    </source>
</evidence>
<dbReference type="Proteomes" id="UP000324629">
    <property type="component" value="Unassembled WGS sequence"/>
</dbReference>